<accession>A0A0H5QLV4</accession>
<feature type="coiled-coil region" evidence="1">
    <location>
        <begin position="81"/>
        <end position="115"/>
    </location>
</feature>
<keyword evidence="1" id="KW-0175">Coiled coil</keyword>
<proteinExistence type="predicted"/>
<organism evidence="2">
    <name type="scientific">Spongospora subterranea</name>
    <dbReference type="NCBI Taxonomy" id="70186"/>
    <lineage>
        <taxon>Eukaryota</taxon>
        <taxon>Sar</taxon>
        <taxon>Rhizaria</taxon>
        <taxon>Endomyxa</taxon>
        <taxon>Phytomyxea</taxon>
        <taxon>Plasmodiophorida</taxon>
        <taxon>Plasmodiophoridae</taxon>
        <taxon>Spongospora</taxon>
    </lineage>
</organism>
<feature type="non-terminal residue" evidence="2">
    <location>
        <position position="1"/>
    </location>
</feature>
<name>A0A0H5QLV4_9EUKA</name>
<evidence type="ECO:0000313" key="2">
    <source>
        <dbReference type="EMBL" id="CRZ02587.1"/>
    </source>
</evidence>
<protein>
    <submittedName>
        <fullName evidence="2">Uncharacterized protein</fullName>
    </submittedName>
</protein>
<dbReference type="EMBL" id="HACM01002145">
    <property type="protein sequence ID" value="CRZ02587.1"/>
    <property type="molecule type" value="Transcribed_RNA"/>
</dbReference>
<reference evidence="2" key="1">
    <citation type="submission" date="2015-04" db="EMBL/GenBank/DDBJ databases">
        <title>The genome sequence of the plant pathogenic Rhizarian Plasmodiophora brassicae reveals insights in its biotrophic life cycle and the origin of chitin synthesis.</title>
        <authorList>
            <person name="Schwelm A."/>
            <person name="Fogelqvist J."/>
            <person name="Knaust A."/>
            <person name="Julke S."/>
            <person name="Lilja T."/>
            <person name="Dhandapani V."/>
            <person name="Bonilla-Rosso G."/>
            <person name="Karlsson M."/>
            <person name="Shevchenko A."/>
            <person name="Choi S.R."/>
            <person name="Kim H.G."/>
            <person name="Park J.Y."/>
            <person name="Lim Y.P."/>
            <person name="Ludwig-Muller J."/>
            <person name="Dixelius C."/>
        </authorList>
    </citation>
    <scope>NUCLEOTIDE SEQUENCE</scope>
    <source>
        <tissue evidence="2">Potato root galls</tissue>
    </source>
</reference>
<sequence length="140" mass="15584">SRTSVLVLRQLFLQAEGQRIQLRVETSKLDDEVLLRDIDKIGSETVKDNTVNLLNSLPSLSKNRLGAIGGATVDTGLVMKIKELTDENERYCYRLETMKTQLSNLTQSNTTLQEQVKRNEVAIQIYKDENTAGAASAEVA</sequence>
<evidence type="ECO:0000256" key="1">
    <source>
        <dbReference type="SAM" id="Coils"/>
    </source>
</evidence>
<dbReference type="AlphaFoldDB" id="A0A0H5QLV4"/>
<dbReference type="InterPro" id="IPR026157">
    <property type="entry name" value="LZTFL1"/>
</dbReference>
<dbReference type="Pfam" id="PF15294">
    <property type="entry name" value="Leu_zip"/>
    <property type="match status" value="1"/>
</dbReference>
<feature type="non-terminal residue" evidence="2">
    <location>
        <position position="140"/>
    </location>
</feature>